<evidence type="ECO:0000256" key="1">
    <source>
        <dbReference type="ARBA" id="ARBA00004225"/>
    </source>
</evidence>
<sequence>MGDIAQRPIIIRDAQQDESKNPAFVTKRDRIARQYHTIRSWKPQSDVWPLIVGRGILIGTTVITSLYLNHRFRARMKLRDGVFPTMIGLAVSPAAVTAIVHTELIMNKLLLLEIPCPLCLESKSALMQTFSGVFLPLILVPLGNFSIATGCGIYVPHVTDIRGIFIHVLSLYQPMFPKIAMIFTFHALLAGFITYSEIKSYFRMLDMQHLIEEEKEQKFENNIL</sequence>
<feature type="transmembrane region" description="Helical" evidence="6">
    <location>
        <begin position="175"/>
        <end position="195"/>
    </location>
</feature>
<keyword evidence="5 6" id="KW-0472">Membrane</keyword>
<evidence type="ECO:0000256" key="6">
    <source>
        <dbReference type="SAM" id="Phobius"/>
    </source>
</evidence>
<dbReference type="AlphaFoldDB" id="A0A195FJ85"/>
<evidence type="ECO:0000256" key="2">
    <source>
        <dbReference type="ARBA" id="ARBA00022692"/>
    </source>
</evidence>
<dbReference type="GO" id="GO:0032981">
    <property type="term" value="P:mitochondrial respiratory chain complex I assembly"/>
    <property type="evidence" value="ECO:0007669"/>
    <property type="project" value="TreeGrafter"/>
</dbReference>
<keyword evidence="8" id="KW-1185">Reference proteome</keyword>
<dbReference type="Proteomes" id="UP000078541">
    <property type="component" value="Unassembled WGS sequence"/>
</dbReference>
<evidence type="ECO:0000256" key="5">
    <source>
        <dbReference type="ARBA" id="ARBA00023136"/>
    </source>
</evidence>
<dbReference type="OrthoDB" id="6234762at2759"/>
<organism evidence="7 8">
    <name type="scientific">Trachymyrmex septentrionalis</name>
    <dbReference type="NCBI Taxonomy" id="34720"/>
    <lineage>
        <taxon>Eukaryota</taxon>
        <taxon>Metazoa</taxon>
        <taxon>Ecdysozoa</taxon>
        <taxon>Arthropoda</taxon>
        <taxon>Hexapoda</taxon>
        <taxon>Insecta</taxon>
        <taxon>Pterygota</taxon>
        <taxon>Neoptera</taxon>
        <taxon>Endopterygota</taxon>
        <taxon>Hymenoptera</taxon>
        <taxon>Apocrita</taxon>
        <taxon>Aculeata</taxon>
        <taxon>Formicoidea</taxon>
        <taxon>Formicidae</taxon>
        <taxon>Myrmicinae</taxon>
        <taxon>Trachymyrmex</taxon>
    </lineage>
</organism>
<dbReference type="PANTHER" id="PTHR16296:SF2">
    <property type="entry name" value="TRANSMEMBRANE PROTEIN 126A"/>
    <property type="match status" value="1"/>
</dbReference>
<reference evidence="7 8" key="1">
    <citation type="submission" date="2016-03" db="EMBL/GenBank/DDBJ databases">
        <title>Trachymyrmex septentrionalis WGS genome.</title>
        <authorList>
            <person name="Nygaard S."/>
            <person name="Hu H."/>
            <person name="Boomsma J."/>
            <person name="Zhang G."/>
        </authorList>
    </citation>
    <scope>NUCLEOTIDE SEQUENCE [LARGE SCALE GENOMIC DNA]</scope>
    <source>
        <strain evidence="7">Tsep2-gDNA-1</strain>
        <tissue evidence="7">Whole body</tissue>
    </source>
</reference>
<dbReference type="GO" id="GO:0031966">
    <property type="term" value="C:mitochondrial membrane"/>
    <property type="evidence" value="ECO:0007669"/>
    <property type="project" value="UniProtKB-SubCell"/>
</dbReference>
<dbReference type="STRING" id="34720.A0A195FJ85"/>
<dbReference type="InterPro" id="IPR009801">
    <property type="entry name" value="TMEM126"/>
</dbReference>
<keyword evidence="4" id="KW-0496">Mitochondrion</keyword>
<dbReference type="EMBL" id="KQ981523">
    <property type="protein sequence ID" value="KYN40468.1"/>
    <property type="molecule type" value="Genomic_DNA"/>
</dbReference>
<evidence type="ECO:0000313" key="7">
    <source>
        <dbReference type="EMBL" id="KYN40468.1"/>
    </source>
</evidence>
<dbReference type="Pfam" id="PF07114">
    <property type="entry name" value="TMEM126"/>
    <property type="match status" value="1"/>
</dbReference>
<dbReference type="KEGG" id="tsep:108747804"/>
<feature type="transmembrane region" description="Helical" evidence="6">
    <location>
        <begin position="133"/>
        <end position="155"/>
    </location>
</feature>
<protein>
    <submittedName>
        <fullName evidence="7">Uncharacterized protein</fullName>
    </submittedName>
</protein>
<keyword evidence="2 6" id="KW-0812">Transmembrane</keyword>
<comment type="subcellular location">
    <subcellularLocation>
        <location evidence="1">Mitochondrion membrane</location>
        <topology evidence="1">Multi-pass membrane protein</topology>
    </subcellularLocation>
</comment>
<evidence type="ECO:0000256" key="3">
    <source>
        <dbReference type="ARBA" id="ARBA00022989"/>
    </source>
</evidence>
<proteinExistence type="predicted"/>
<gene>
    <name evidence="7" type="ORF">ALC56_05413</name>
</gene>
<keyword evidence="3 6" id="KW-1133">Transmembrane helix</keyword>
<name>A0A195FJ85_9HYME</name>
<feature type="transmembrane region" description="Helical" evidence="6">
    <location>
        <begin position="47"/>
        <end position="69"/>
    </location>
</feature>
<accession>A0A195FJ85</accession>
<evidence type="ECO:0000256" key="4">
    <source>
        <dbReference type="ARBA" id="ARBA00023128"/>
    </source>
</evidence>
<dbReference type="PANTHER" id="PTHR16296">
    <property type="entry name" value="UNCHARACTERIZED HYPOTHALAMUS PROTEIN HT007"/>
    <property type="match status" value="1"/>
</dbReference>
<evidence type="ECO:0000313" key="8">
    <source>
        <dbReference type="Proteomes" id="UP000078541"/>
    </source>
</evidence>